<comment type="caution">
    <text evidence="8">The sequence shown here is derived from an EMBL/GenBank/DDBJ whole genome shotgun (WGS) entry which is preliminary data.</text>
</comment>
<gene>
    <name evidence="5" type="primary">prmC</name>
    <name evidence="8" type="ORF">HRJ53_27830</name>
</gene>
<dbReference type="EMBL" id="JACDQQ010002693">
    <property type="protein sequence ID" value="MBA0088816.1"/>
    <property type="molecule type" value="Genomic_DNA"/>
</dbReference>
<feature type="domain" description="Release factor glutamine methyltransferase N-terminal" evidence="7">
    <location>
        <begin position="13"/>
        <end position="82"/>
    </location>
</feature>
<dbReference type="Pfam" id="PF17827">
    <property type="entry name" value="PrmC_N"/>
    <property type="match status" value="1"/>
</dbReference>
<dbReference type="PANTHER" id="PTHR18895:SF74">
    <property type="entry name" value="MTRF1L RELEASE FACTOR GLUTAMINE METHYLTRANSFERASE"/>
    <property type="match status" value="1"/>
</dbReference>
<proteinExistence type="inferred from homology"/>
<reference evidence="8" key="1">
    <citation type="submission" date="2020-06" db="EMBL/GenBank/DDBJ databases">
        <title>Legume-microbial interactions unlock mineral nutrients during tropical forest succession.</title>
        <authorList>
            <person name="Epihov D.Z."/>
        </authorList>
    </citation>
    <scope>NUCLEOTIDE SEQUENCE [LARGE SCALE GENOMIC DNA]</scope>
    <source>
        <strain evidence="8">Pan2503</strain>
    </source>
</reference>
<evidence type="ECO:0000256" key="4">
    <source>
        <dbReference type="ARBA" id="ARBA00048391"/>
    </source>
</evidence>
<evidence type="ECO:0000256" key="3">
    <source>
        <dbReference type="ARBA" id="ARBA00022691"/>
    </source>
</evidence>
<feature type="binding site" evidence="5">
    <location>
        <begin position="245"/>
        <end position="248"/>
    </location>
    <ligand>
        <name>substrate</name>
    </ligand>
</feature>
<dbReference type="Pfam" id="PF05175">
    <property type="entry name" value="MTS"/>
    <property type="match status" value="1"/>
</dbReference>
<dbReference type="InterPro" id="IPR029063">
    <property type="entry name" value="SAM-dependent_MTases_sf"/>
</dbReference>
<dbReference type="InterPro" id="IPR004556">
    <property type="entry name" value="HemK-like"/>
</dbReference>
<feature type="binding site" evidence="5">
    <location>
        <position position="162"/>
    </location>
    <ligand>
        <name>S-adenosyl-L-methionine</name>
        <dbReference type="ChEBI" id="CHEBI:59789"/>
    </ligand>
</feature>
<dbReference type="SUPFAM" id="SSF53335">
    <property type="entry name" value="S-adenosyl-L-methionine-dependent methyltransferases"/>
    <property type="match status" value="1"/>
</dbReference>
<dbReference type="InterPro" id="IPR040758">
    <property type="entry name" value="PrmC_N"/>
</dbReference>
<evidence type="ECO:0000313" key="8">
    <source>
        <dbReference type="EMBL" id="MBA0088816.1"/>
    </source>
</evidence>
<dbReference type="InterPro" id="IPR007848">
    <property type="entry name" value="Small_mtfrase_dom"/>
</dbReference>
<evidence type="ECO:0000259" key="6">
    <source>
        <dbReference type="Pfam" id="PF05175"/>
    </source>
</evidence>
<dbReference type="AlphaFoldDB" id="A0A7V8T0A5"/>
<organism evidence="8 9">
    <name type="scientific">Candidatus Acidiferrum panamense</name>
    <dbReference type="NCBI Taxonomy" id="2741543"/>
    <lineage>
        <taxon>Bacteria</taxon>
        <taxon>Pseudomonadati</taxon>
        <taxon>Acidobacteriota</taxon>
        <taxon>Terriglobia</taxon>
        <taxon>Candidatus Acidiferrales</taxon>
        <taxon>Candidatus Acidiferrum</taxon>
    </lineage>
</organism>
<sequence length="339" mass="37308">MNRVFEEKSVRALLRSGIAELRDAHVPSYTLAAELLLLYVLGRDRTWMYSHPEEEISRVHAERYSALIRRRAAGEPTQHLTGKQEFWGLEFEVTPDVLIPRPETEHVIEVALDRLAAREVRAGRRQPLGGEGLRIADVGTGSGCIAIALGKALPGAVLFALDISGAALEVARRNAERHGVSDRMLFFQSDLLEDLVVPTTFAANALPPSSPTRIFPPEVLRNGDPPSSGFPHRDWPFRWDVIVSNPPYVGRCEAATLMREVREHEPEIALYGGEAGYELYADLIAQSAKYLLPEGILVLELGHDSLPAVEPLLGAPAWTRVGVTNDLAGIPRVVAAERL</sequence>
<evidence type="ECO:0000256" key="2">
    <source>
        <dbReference type="ARBA" id="ARBA00022679"/>
    </source>
</evidence>
<dbReference type="GO" id="GO:0032259">
    <property type="term" value="P:methylation"/>
    <property type="evidence" value="ECO:0007669"/>
    <property type="project" value="UniProtKB-KW"/>
</dbReference>
<keyword evidence="3 5" id="KW-0949">S-adenosyl-L-methionine</keyword>
<dbReference type="NCBIfam" id="TIGR00536">
    <property type="entry name" value="hemK_fam"/>
    <property type="match status" value="1"/>
</dbReference>
<dbReference type="Gene3D" id="1.10.8.10">
    <property type="entry name" value="DNA helicase RuvA subunit, C-terminal domain"/>
    <property type="match status" value="1"/>
</dbReference>
<feature type="binding site" evidence="5">
    <location>
        <position position="245"/>
    </location>
    <ligand>
        <name>S-adenosyl-L-methionine</name>
        <dbReference type="ChEBI" id="CHEBI:59789"/>
    </ligand>
</feature>
<dbReference type="PANTHER" id="PTHR18895">
    <property type="entry name" value="HEMK METHYLTRANSFERASE"/>
    <property type="match status" value="1"/>
</dbReference>
<dbReference type="HAMAP" id="MF_02126">
    <property type="entry name" value="RF_methyltr_PrmC"/>
    <property type="match status" value="1"/>
</dbReference>
<comment type="caution">
    <text evidence="5">Lacks conserved residue(s) required for the propagation of feature annotation.</text>
</comment>
<keyword evidence="1 5" id="KW-0489">Methyltransferase</keyword>
<evidence type="ECO:0000259" key="7">
    <source>
        <dbReference type="Pfam" id="PF17827"/>
    </source>
</evidence>
<keyword evidence="2 5" id="KW-0808">Transferase</keyword>
<evidence type="ECO:0000256" key="5">
    <source>
        <dbReference type="HAMAP-Rule" id="MF_02126"/>
    </source>
</evidence>
<keyword evidence="9" id="KW-1185">Reference proteome</keyword>
<comment type="catalytic activity">
    <reaction evidence="4 5">
        <text>L-glutaminyl-[peptide chain release factor] + S-adenosyl-L-methionine = N(5)-methyl-L-glutaminyl-[peptide chain release factor] + S-adenosyl-L-homocysteine + H(+)</text>
        <dbReference type="Rhea" id="RHEA:42896"/>
        <dbReference type="Rhea" id="RHEA-COMP:10271"/>
        <dbReference type="Rhea" id="RHEA-COMP:10272"/>
        <dbReference type="ChEBI" id="CHEBI:15378"/>
        <dbReference type="ChEBI" id="CHEBI:30011"/>
        <dbReference type="ChEBI" id="CHEBI:57856"/>
        <dbReference type="ChEBI" id="CHEBI:59789"/>
        <dbReference type="ChEBI" id="CHEBI:61891"/>
        <dbReference type="EC" id="2.1.1.297"/>
    </reaction>
</comment>
<feature type="binding site" evidence="5">
    <location>
        <begin position="139"/>
        <end position="143"/>
    </location>
    <ligand>
        <name>S-adenosyl-L-methionine</name>
        <dbReference type="ChEBI" id="CHEBI:59789"/>
    </ligand>
</feature>
<dbReference type="GO" id="GO:0102559">
    <property type="term" value="F:peptide chain release factor N(5)-glutamine methyltransferase activity"/>
    <property type="evidence" value="ECO:0007669"/>
    <property type="project" value="UniProtKB-EC"/>
</dbReference>
<dbReference type="InterPro" id="IPR019874">
    <property type="entry name" value="RF_methyltr_PrmC"/>
</dbReference>
<dbReference type="InterPro" id="IPR050320">
    <property type="entry name" value="N5-glutamine_MTase"/>
</dbReference>
<protein>
    <recommendedName>
        <fullName evidence="5">Release factor glutamine methyltransferase</fullName>
        <shortName evidence="5">RF MTase</shortName>
        <ecNumber evidence="5">2.1.1.297</ecNumber>
    </recommendedName>
    <alternativeName>
        <fullName evidence="5">N5-glutamine methyltransferase PrmC</fullName>
    </alternativeName>
    <alternativeName>
        <fullName evidence="5">Protein-(glutamine-N5) MTase PrmC</fullName>
    </alternativeName>
    <alternativeName>
        <fullName evidence="5">Protein-glutamine N-methyltransferase PrmC</fullName>
    </alternativeName>
</protein>
<dbReference type="CDD" id="cd02440">
    <property type="entry name" value="AdoMet_MTases"/>
    <property type="match status" value="1"/>
</dbReference>
<dbReference type="InterPro" id="IPR002052">
    <property type="entry name" value="DNA_methylase_N6_adenine_CS"/>
</dbReference>
<name>A0A7V8T0A5_9BACT</name>
<dbReference type="Proteomes" id="UP000567293">
    <property type="component" value="Unassembled WGS sequence"/>
</dbReference>
<evidence type="ECO:0000313" key="9">
    <source>
        <dbReference type="Proteomes" id="UP000567293"/>
    </source>
</evidence>
<dbReference type="GO" id="GO:0003676">
    <property type="term" value="F:nucleic acid binding"/>
    <property type="evidence" value="ECO:0007669"/>
    <property type="project" value="InterPro"/>
</dbReference>
<evidence type="ECO:0000256" key="1">
    <source>
        <dbReference type="ARBA" id="ARBA00022603"/>
    </source>
</evidence>
<comment type="similarity">
    <text evidence="5">Belongs to the protein N5-glutamine methyltransferase family. PrmC subfamily.</text>
</comment>
<comment type="function">
    <text evidence="5">Methylates the class 1 translation termination release factors RF1/PrfA and RF2/PrfB on the glutamine residue of the universally conserved GGQ motif.</text>
</comment>
<accession>A0A7V8T0A5</accession>
<feature type="domain" description="Methyltransferase small" evidence="6">
    <location>
        <begin position="134"/>
        <end position="195"/>
    </location>
</feature>
<dbReference type="PROSITE" id="PS00092">
    <property type="entry name" value="N6_MTASE"/>
    <property type="match status" value="1"/>
</dbReference>
<dbReference type="Gene3D" id="3.40.50.150">
    <property type="entry name" value="Vaccinia Virus protein VP39"/>
    <property type="match status" value="1"/>
</dbReference>
<dbReference type="EC" id="2.1.1.297" evidence="5"/>